<evidence type="ECO:0000313" key="10">
    <source>
        <dbReference type="Proteomes" id="UP000077245"/>
    </source>
</evidence>
<gene>
    <name evidence="9" type="ORF">MBCUR_01840</name>
</gene>
<evidence type="ECO:0000256" key="6">
    <source>
        <dbReference type="RuleBase" id="RU004057"/>
    </source>
</evidence>
<evidence type="ECO:0000256" key="4">
    <source>
        <dbReference type="ARBA" id="ARBA00022989"/>
    </source>
</evidence>
<keyword evidence="4 7" id="KW-1133">Transmembrane helix</keyword>
<dbReference type="GO" id="GO:0017038">
    <property type="term" value="P:protein import"/>
    <property type="evidence" value="ECO:0007669"/>
    <property type="project" value="TreeGrafter"/>
</dbReference>
<organism evidence="9 10">
    <name type="scientific">Methanobrevibacter curvatus</name>
    <dbReference type="NCBI Taxonomy" id="49547"/>
    <lineage>
        <taxon>Archaea</taxon>
        <taxon>Methanobacteriati</taxon>
        <taxon>Methanobacteriota</taxon>
        <taxon>Methanomada group</taxon>
        <taxon>Methanobacteria</taxon>
        <taxon>Methanobacteriales</taxon>
        <taxon>Methanobacteriaceae</taxon>
        <taxon>Methanobrevibacter</taxon>
    </lineage>
</organism>
<evidence type="ECO:0000256" key="7">
    <source>
        <dbReference type="SAM" id="Phobius"/>
    </source>
</evidence>
<keyword evidence="2" id="KW-1003">Cell membrane</keyword>
<dbReference type="PATRIC" id="fig|49547.3.peg.193"/>
<evidence type="ECO:0000256" key="2">
    <source>
        <dbReference type="ARBA" id="ARBA00022475"/>
    </source>
</evidence>
<dbReference type="RefSeq" id="WP_067089049.1">
    <property type="nucleotide sequence ID" value="NZ_LWMV01000024.1"/>
</dbReference>
<keyword evidence="6" id="KW-0653">Protein transport</keyword>
<feature type="transmembrane region" description="Helical" evidence="7">
    <location>
        <begin position="128"/>
        <end position="154"/>
    </location>
</feature>
<feature type="transmembrane region" description="Helical" evidence="7">
    <location>
        <begin position="160"/>
        <end position="184"/>
    </location>
</feature>
<proteinExistence type="inferred from homology"/>
<dbReference type="InterPro" id="IPR050790">
    <property type="entry name" value="ExbB/TolQ_transport"/>
</dbReference>
<dbReference type="InterPro" id="IPR002898">
    <property type="entry name" value="MotA_ExbB_proton_chnl"/>
</dbReference>
<protein>
    <submittedName>
        <fullName evidence="9">MotA/TolQ/ExbB proton channel family protein</fullName>
    </submittedName>
</protein>
<keyword evidence="5 7" id="KW-0472">Membrane</keyword>
<dbReference type="PANTHER" id="PTHR30625">
    <property type="entry name" value="PROTEIN TOLQ"/>
    <property type="match status" value="1"/>
</dbReference>
<keyword evidence="3 7" id="KW-0812">Transmembrane</keyword>
<dbReference type="STRING" id="49547.MBCUR_01840"/>
<dbReference type="AlphaFoldDB" id="A0A166DRA6"/>
<sequence length="215" mass="23840">MEIIGSQILSQLLHAISQSLLIPVIIVLVLFVVYALISLGGFISEYSTRRKFKISNMEDLIRQLRNSTDFDQMKDIVKDFSIAQFYKDDLIKAIDTNEFSVETRKALASKLIEKEEIRMEKSVEKTDTVVRIGPTLGLMGTLIPMGPGLAALGAGDIQGLAQAIIVAFDTTVAGLAAATISYVVSRVRKRWYEEDLSNLDVLITSTLEIVEEKLN</sequence>
<dbReference type="GO" id="GO:0005886">
    <property type="term" value="C:plasma membrane"/>
    <property type="evidence" value="ECO:0007669"/>
    <property type="project" value="UniProtKB-SubCell"/>
</dbReference>
<feature type="domain" description="MotA/TolQ/ExbB proton channel" evidence="8">
    <location>
        <begin position="96"/>
        <end position="197"/>
    </location>
</feature>
<comment type="caution">
    <text evidence="9">The sequence shown here is derived from an EMBL/GenBank/DDBJ whole genome shotgun (WGS) entry which is preliminary data.</text>
</comment>
<feature type="transmembrane region" description="Helical" evidence="7">
    <location>
        <begin position="20"/>
        <end position="43"/>
    </location>
</feature>
<comment type="similarity">
    <text evidence="6">Belongs to the exbB/tolQ family.</text>
</comment>
<dbReference type="EMBL" id="LWMV01000024">
    <property type="protein sequence ID" value="KZX15872.1"/>
    <property type="molecule type" value="Genomic_DNA"/>
</dbReference>
<evidence type="ECO:0000256" key="5">
    <source>
        <dbReference type="ARBA" id="ARBA00023136"/>
    </source>
</evidence>
<keyword evidence="6" id="KW-0813">Transport</keyword>
<dbReference type="Proteomes" id="UP000077245">
    <property type="component" value="Unassembled WGS sequence"/>
</dbReference>
<evidence type="ECO:0000256" key="1">
    <source>
        <dbReference type="ARBA" id="ARBA00004651"/>
    </source>
</evidence>
<evidence type="ECO:0000256" key="3">
    <source>
        <dbReference type="ARBA" id="ARBA00022692"/>
    </source>
</evidence>
<evidence type="ECO:0000313" key="9">
    <source>
        <dbReference type="EMBL" id="KZX15872.1"/>
    </source>
</evidence>
<dbReference type="Pfam" id="PF01618">
    <property type="entry name" value="MotA_ExbB"/>
    <property type="match status" value="1"/>
</dbReference>
<comment type="subcellular location">
    <subcellularLocation>
        <location evidence="1">Cell membrane</location>
        <topology evidence="1">Multi-pass membrane protein</topology>
    </subcellularLocation>
    <subcellularLocation>
        <location evidence="6">Membrane</location>
        <topology evidence="6">Multi-pass membrane protein</topology>
    </subcellularLocation>
</comment>
<evidence type="ECO:0000259" key="8">
    <source>
        <dbReference type="Pfam" id="PF01618"/>
    </source>
</evidence>
<dbReference type="PANTHER" id="PTHR30625:SF3">
    <property type="entry name" value="TOL-PAL SYSTEM PROTEIN TOLQ"/>
    <property type="match status" value="1"/>
</dbReference>
<keyword evidence="10" id="KW-1185">Reference proteome</keyword>
<name>A0A166DRA6_9EURY</name>
<reference evidence="9 10" key="1">
    <citation type="submission" date="2016-04" db="EMBL/GenBank/DDBJ databases">
        <title>Genome sequence of Methanobrevibacter curvatus DSM 11111.</title>
        <authorList>
            <person name="Poehlein A."/>
            <person name="Seedorf H."/>
            <person name="Daniel R."/>
        </authorList>
    </citation>
    <scope>NUCLEOTIDE SEQUENCE [LARGE SCALE GENOMIC DNA]</scope>
    <source>
        <strain evidence="9 10">DSM 11111</strain>
    </source>
</reference>
<accession>A0A166DRA6</accession>
<dbReference type="OrthoDB" id="60560at2157"/>